<dbReference type="EMBL" id="CP020569">
    <property type="protein sequence ID" value="ARF56488.1"/>
    <property type="molecule type" value="Genomic_DNA"/>
</dbReference>
<dbReference type="KEGG" id="sgv:B1H19_21980"/>
<proteinExistence type="predicted"/>
<dbReference type="SMART" id="SM00028">
    <property type="entry name" value="TPR"/>
    <property type="match status" value="4"/>
</dbReference>
<protein>
    <recommendedName>
        <fullName evidence="4">Tetratricopeptide repeat protein</fullName>
    </recommendedName>
</protein>
<dbReference type="Gene3D" id="1.25.40.10">
    <property type="entry name" value="Tetratricopeptide repeat domain"/>
    <property type="match status" value="2"/>
</dbReference>
<evidence type="ECO:0000256" key="1">
    <source>
        <dbReference type="SAM" id="MobiDB-lite"/>
    </source>
</evidence>
<evidence type="ECO:0000313" key="3">
    <source>
        <dbReference type="Proteomes" id="UP000192726"/>
    </source>
</evidence>
<dbReference type="RefSeq" id="WP_083106522.1">
    <property type="nucleotide sequence ID" value="NZ_CP020569.1"/>
</dbReference>
<evidence type="ECO:0000313" key="2">
    <source>
        <dbReference type="EMBL" id="ARF56488.1"/>
    </source>
</evidence>
<dbReference type="AlphaFoldDB" id="A0A1V0TUP1"/>
<organism evidence="2 3">
    <name type="scientific">Streptomyces gilvosporeus</name>
    <dbReference type="NCBI Taxonomy" id="553510"/>
    <lineage>
        <taxon>Bacteria</taxon>
        <taxon>Bacillati</taxon>
        <taxon>Actinomycetota</taxon>
        <taxon>Actinomycetes</taxon>
        <taxon>Kitasatosporales</taxon>
        <taxon>Streptomycetaceae</taxon>
        <taxon>Streptomyces</taxon>
    </lineage>
</organism>
<dbReference type="STRING" id="553510.B1H19_21980"/>
<accession>A0A1V0TUP1</accession>
<dbReference type="InterPro" id="IPR011990">
    <property type="entry name" value="TPR-like_helical_dom_sf"/>
</dbReference>
<dbReference type="InterPro" id="IPR019734">
    <property type="entry name" value="TPR_rpt"/>
</dbReference>
<name>A0A1V0TUP1_9ACTN</name>
<feature type="region of interest" description="Disordered" evidence="1">
    <location>
        <begin position="834"/>
        <end position="862"/>
    </location>
</feature>
<dbReference type="SUPFAM" id="SSF48452">
    <property type="entry name" value="TPR-like"/>
    <property type="match status" value="2"/>
</dbReference>
<reference evidence="2 3" key="1">
    <citation type="submission" date="2017-04" db="EMBL/GenBank/DDBJ databases">
        <title>Complete Genome Sequence of Streptomyces gilvosporeus F607, a Capable Producer of Natamycin.</title>
        <authorList>
            <person name="Zong G."/>
            <person name="Zhong C."/>
            <person name="Fu J."/>
            <person name="Qin R."/>
            <person name="Cao G."/>
        </authorList>
    </citation>
    <scope>NUCLEOTIDE SEQUENCE [LARGE SCALE GENOMIC DNA]</scope>
    <source>
        <strain evidence="2 3">F607</strain>
    </source>
</reference>
<evidence type="ECO:0008006" key="4">
    <source>
        <dbReference type="Google" id="ProtNLM"/>
    </source>
</evidence>
<dbReference type="OrthoDB" id="3218567at2"/>
<sequence length="862" mass="93039">MDRSWIGGHNIQIGDVTGHVTILLERPSFRLELLRPVASPELPAKARHQPSYLLHPGNQVVPYRQPVADLKTLADWRDGGEAFSVLLLHGPGGQGKTRTAQHFASCAVADGWSVAQARDLSTAAPALSPAEGAPAERLLIVVDYAERWRYPSLLAMLESTRGAGRARVVRVLLLARSGTPLWDRLEAELDGLDMAYAPPMSLGGFAAASRAACFAEARAAFARALDVPEVSPPVPSDLADPVYASPLTLHMAALAGVVAASQNEARPADISRYLLLHERRRWNASAAAGTVRTLVVLATLFGPARTRESARALLLAAGAADGPAEADRALTAHRALYPSDRHLAPLRPDRFAEDFLGWHLGRDQDAREDLAALLTGDGTPLQDGDIRQALIVLANAARHEPVRDLLDTVVTRRADLAESSPAVLLAVAEHLPLGTALAFARRPIKGVELSYARLRLAQRVAEAVPDGAPPDIDIMRLWLLGRELLEYGEYAQAADVLGRAVRQARAYRDHPEIGDPAELAELLNLYAQTLAFSGREQQSVHATTEAVELLREQPAVPSDVDPSRHKELLARSLANHANALAETAGTGNLPKALAAAEEAIALYRELAAEDSDAYGGALVRAEERVARLLHEVGRPEEALQVGLRAADMLRRLSAEDPEEHREAYGNTLHNLGLSLKATGQSEQAVRALSEAADHYRYLAQHIPLRFLDRLAGCLLSLSEVLEGLGRVGERVRVLRELVAVERQMRERGPVPDERRLAVTMFCLGQQLAIQGDDEHAVAPLTEATELLRSLAERNPGSVPVLSEALIRLGSVQSALGDRTAAEAAEREAVALYLKHDDASEEGTSEGRVTPGRWNGVGDPEGQ</sequence>
<dbReference type="Proteomes" id="UP000192726">
    <property type="component" value="Chromosome"/>
</dbReference>
<keyword evidence="3" id="KW-1185">Reference proteome</keyword>
<gene>
    <name evidence="2" type="ORF">B1H19_21980</name>
</gene>